<name>A0A0D1ZXI2_9PEZI</name>
<dbReference type="RefSeq" id="XP_016208654.1">
    <property type="nucleotide sequence ID" value="XM_016363519.1"/>
</dbReference>
<dbReference type="OrthoDB" id="1681166at2759"/>
<reference evidence="2 3" key="1">
    <citation type="submission" date="2015-01" db="EMBL/GenBank/DDBJ databases">
        <title>The Genome Sequence of Ochroconis gallopava CBS43764.</title>
        <authorList>
            <consortium name="The Broad Institute Genomics Platform"/>
            <person name="Cuomo C."/>
            <person name="de Hoog S."/>
            <person name="Gorbushina A."/>
            <person name="Stielow B."/>
            <person name="Teixiera M."/>
            <person name="Abouelleil A."/>
            <person name="Chapman S.B."/>
            <person name="Priest M."/>
            <person name="Young S.K."/>
            <person name="Wortman J."/>
            <person name="Nusbaum C."/>
            <person name="Birren B."/>
        </authorList>
    </citation>
    <scope>NUCLEOTIDE SEQUENCE [LARGE SCALE GENOMIC DNA]</scope>
    <source>
        <strain evidence="2 3">CBS 43764</strain>
    </source>
</reference>
<feature type="region of interest" description="Disordered" evidence="1">
    <location>
        <begin position="1"/>
        <end position="63"/>
    </location>
</feature>
<organism evidence="2 3">
    <name type="scientific">Verruconis gallopava</name>
    <dbReference type="NCBI Taxonomy" id="253628"/>
    <lineage>
        <taxon>Eukaryota</taxon>
        <taxon>Fungi</taxon>
        <taxon>Dikarya</taxon>
        <taxon>Ascomycota</taxon>
        <taxon>Pezizomycotina</taxon>
        <taxon>Dothideomycetes</taxon>
        <taxon>Pleosporomycetidae</taxon>
        <taxon>Venturiales</taxon>
        <taxon>Sympoventuriaceae</taxon>
        <taxon>Verruconis</taxon>
    </lineage>
</organism>
<proteinExistence type="predicted"/>
<dbReference type="VEuPathDB" id="FungiDB:PV09_09459"/>
<feature type="compositionally biased region" description="Basic and acidic residues" evidence="1">
    <location>
        <begin position="29"/>
        <end position="53"/>
    </location>
</feature>
<dbReference type="STRING" id="253628.A0A0D1ZXI2"/>
<accession>A0A0D1ZXI2</accession>
<protein>
    <submittedName>
        <fullName evidence="2">Uncharacterized protein</fullName>
    </submittedName>
</protein>
<dbReference type="EMBL" id="KN847598">
    <property type="protein sequence ID" value="KIV98784.1"/>
    <property type="molecule type" value="Genomic_DNA"/>
</dbReference>
<evidence type="ECO:0000256" key="1">
    <source>
        <dbReference type="SAM" id="MobiDB-lite"/>
    </source>
</evidence>
<dbReference type="InParanoid" id="A0A0D1ZXI2"/>
<dbReference type="Proteomes" id="UP000053259">
    <property type="component" value="Unassembled WGS sequence"/>
</dbReference>
<evidence type="ECO:0000313" key="2">
    <source>
        <dbReference type="EMBL" id="KIV98784.1"/>
    </source>
</evidence>
<dbReference type="AlphaFoldDB" id="A0A0D1ZXI2"/>
<evidence type="ECO:0000313" key="3">
    <source>
        <dbReference type="Proteomes" id="UP000053259"/>
    </source>
</evidence>
<gene>
    <name evidence="2" type="ORF">PV09_09459</name>
</gene>
<dbReference type="HOGENOM" id="CLU_956417_0_0_1"/>
<dbReference type="GeneID" id="27317432"/>
<sequence length="251" mass="27743">MSSPATADPHRPSLTASPRTDLLPSLFNHSDETIEDDLQHSKDSGDTRSREPPFDYIEPKNGSLLPPPGFTPFFTMIMDVESGETYHPSTYYIFADDEPDMLSSAALQALDSYLPHVREELDVGAQKLKSITEEERIILVSLNPEGNNVMNATSLAPDWTITNAEIRPAPTFDGNEEQSGDGLMLMIEGLGSSATSSAQAVTDRRERRIKAKDLFEEMRRKGGGSIISIMEDLAQGMIYNMRTLDKVTSWG</sequence>
<keyword evidence="3" id="KW-1185">Reference proteome</keyword>